<dbReference type="EMBL" id="CAEKDK010000006">
    <property type="protein sequence ID" value="CAB4284812.1"/>
    <property type="molecule type" value="Genomic_DNA"/>
</dbReference>
<organism evidence="2 3">
    <name type="scientific">Prunus armeniaca</name>
    <name type="common">Apricot</name>
    <name type="synonym">Armeniaca vulgaris</name>
    <dbReference type="NCBI Taxonomy" id="36596"/>
    <lineage>
        <taxon>Eukaryota</taxon>
        <taxon>Viridiplantae</taxon>
        <taxon>Streptophyta</taxon>
        <taxon>Embryophyta</taxon>
        <taxon>Tracheophyta</taxon>
        <taxon>Spermatophyta</taxon>
        <taxon>Magnoliopsida</taxon>
        <taxon>eudicotyledons</taxon>
        <taxon>Gunneridae</taxon>
        <taxon>Pentapetalae</taxon>
        <taxon>rosids</taxon>
        <taxon>fabids</taxon>
        <taxon>Rosales</taxon>
        <taxon>Rosaceae</taxon>
        <taxon>Amygdaloideae</taxon>
        <taxon>Amygdaleae</taxon>
        <taxon>Prunus</taxon>
    </lineage>
</organism>
<dbReference type="Proteomes" id="UP000507222">
    <property type="component" value="Unassembled WGS sequence"/>
</dbReference>
<accession>A0A6J5V9E3</accession>
<evidence type="ECO:0000313" key="2">
    <source>
        <dbReference type="EMBL" id="CAB4284812.1"/>
    </source>
</evidence>
<protein>
    <submittedName>
        <fullName evidence="2">Uncharacterized protein</fullName>
    </submittedName>
</protein>
<feature type="transmembrane region" description="Helical" evidence="1">
    <location>
        <begin position="35"/>
        <end position="56"/>
    </location>
</feature>
<keyword evidence="1" id="KW-0472">Membrane</keyword>
<evidence type="ECO:0000313" key="3">
    <source>
        <dbReference type="Proteomes" id="UP000507222"/>
    </source>
</evidence>
<reference evidence="2 3" key="1">
    <citation type="submission" date="2020-05" db="EMBL/GenBank/DDBJ databases">
        <authorList>
            <person name="Campoy J."/>
            <person name="Schneeberger K."/>
            <person name="Spophaly S."/>
        </authorList>
    </citation>
    <scope>NUCLEOTIDE SEQUENCE [LARGE SCALE GENOMIC DNA]</scope>
    <source>
        <strain evidence="2">PruArmRojPasFocal</strain>
    </source>
</reference>
<keyword evidence="1" id="KW-0812">Transmembrane</keyword>
<keyword evidence="1" id="KW-1133">Transmembrane helix</keyword>
<name>A0A6J5V9E3_PRUAR</name>
<gene>
    <name evidence="2" type="ORF">CURHAP_LOCUS40443</name>
</gene>
<evidence type="ECO:0000256" key="1">
    <source>
        <dbReference type="SAM" id="Phobius"/>
    </source>
</evidence>
<sequence>MGPPLTVNNKEELSPPQALNGSLPKYGHRGINWDLISVEIGFTVGFGVSVGSLVLCKRWSKWYHKAMYRMILKIFPQLEERIGIHRRHVHINRRWRVEEQCSWTPIHGKKMNSSISMTLLSLTASTSHRSRKAVDGDENL</sequence>
<dbReference type="AlphaFoldDB" id="A0A6J5V9E3"/>
<proteinExistence type="predicted"/>